<dbReference type="PANTHER" id="PTHR11811">
    <property type="entry name" value="6-PHOSPHOGLUCONATE DEHYDROGENASE"/>
    <property type="match status" value="1"/>
</dbReference>
<feature type="binding site" description="in other chain" evidence="13">
    <location>
        <begin position="135"/>
        <end position="137"/>
    </location>
    <ligand>
        <name>substrate</name>
        <note>ligand shared between dimeric partners</note>
    </ligand>
</feature>
<dbReference type="GO" id="GO:0006098">
    <property type="term" value="P:pentose-phosphate shunt"/>
    <property type="evidence" value="ECO:0007669"/>
    <property type="project" value="UniProtKB-UniPathway"/>
</dbReference>
<protein>
    <recommendedName>
        <fullName evidence="6 11">6-phosphogluconate dehydrogenase, decarboxylating</fullName>
        <ecNumber evidence="5 11">1.1.1.44</ecNumber>
    </recommendedName>
</protein>
<dbReference type="InterPro" id="IPR006115">
    <property type="entry name" value="6PGDH_NADP-bd"/>
</dbReference>
<accession>A0A8J2U3L7</accession>
<evidence type="ECO:0000256" key="6">
    <source>
        <dbReference type="ARBA" id="ARBA00018193"/>
    </source>
</evidence>
<dbReference type="InterPro" id="IPR006184">
    <property type="entry name" value="6PGdom_BS"/>
</dbReference>
<dbReference type="Proteomes" id="UP000619743">
    <property type="component" value="Unassembled WGS sequence"/>
</dbReference>
<dbReference type="InterPro" id="IPR006183">
    <property type="entry name" value="Pgluconate_DH"/>
</dbReference>
<dbReference type="InterPro" id="IPR008927">
    <property type="entry name" value="6-PGluconate_DH-like_C_sf"/>
</dbReference>
<evidence type="ECO:0000313" key="16">
    <source>
        <dbReference type="EMBL" id="GGA70355.1"/>
    </source>
</evidence>
<dbReference type="AlphaFoldDB" id="A0A8J2U3L7"/>
<comment type="similarity">
    <text evidence="3 11 14">Belongs to the 6-phosphogluconate dehydrogenase family.</text>
</comment>
<evidence type="ECO:0000256" key="8">
    <source>
        <dbReference type="ARBA" id="ARBA00023064"/>
    </source>
</evidence>
<dbReference type="UniPathway" id="UPA00115">
    <property type="reaction ID" value="UER00410"/>
</dbReference>
<organism evidence="16 17">
    <name type="scientific">Neiella marina</name>
    <dbReference type="NCBI Taxonomy" id="508461"/>
    <lineage>
        <taxon>Bacteria</taxon>
        <taxon>Pseudomonadati</taxon>
        <taxon>Pseudomonadota</taxon>
        <taxon>Gammaproteobacteria</taxon>
        <taxon>Alteromonadales</taxon>
        <taxon>Echinimonadaceae</taxon>
        <taxon>Neiella</taxon>
    </lineage>
</organism>
<evidence type="ECO:0000256" key="3">
    <source>
        <dbReference type="ARBA" id="ARBA00008419"/>
    </source>
</evidence>
<evidence type="ECO:0000256" key="2">
    <source>
        <dbReference type="ARBA" id="ARBA00004874"/>
    </source>
</evidence>
<dbReference type="SMART" id="SM01350">
    <property type="entry name" value="6PGD"/>
    <property type="match status" value="1"/>
</dbReference>
<keyword evidence="11 14" id="KW-0521">NADP</keyword>
<evidence type="ECO:0000256" key="1">
    <source>
        <dbReference type="ARBA" id="ARBA00002526"/>
    </source>
</evidence>
<keyword evidence="7 11" id="KW-0560">Oxidoreductase</keyword>
<evidence type="ECO:0000256" key="11">
    <source>
        <dbReference type="PIRNR" id="PIRNR000109"/>
    </source>
</evidence>
<dbReference type="InterPro" id="IPR006114">
    <property type="entry name" value="6PGDH_C"/>
</dbReference>
<evidence type="ECO:0000256" key="5">
    <source>
        <dbReference type="ARBA" id="ARBA00013011"/>
    </source>
</evidence>
<evidence type="ECO:0000256" key="9">
    <source>
        <dbReference type="ARBA" id="ARBA00023126"/>
    </source>
</evidence>
<feature type="binding site" evidence="13">
    <location>
        <position position="472"/>
    </location>
    <ligand>
        <name>substrate</name>
        <note>ligand shared between dimeric partners</note>
    </ligand>
</feature>
<keyword evidence="17" id="KW-1185">Reference proteome</keyword>
<dbReference type="InterPro" id="IPR013328">
    <property type="entry name" value="6PGD_dom2"/>
</dbReference>
<dbReference type="SUPFAM" id="SSF51735">
    <property type="entry name" value="NAD(P)-binding Rossmann-fold domains"/>
    <property type="match status" value="1"/>
</dbReference>
<evidence type="ECO:0000256" key="13">
    <source>
        <dbReference type="PIRSR" id="PIRSR000109-2"/>
    </source>
</evidence>
<comment type="function">
    <text evidence="1 11">Catalyzes the oxidative decarboxylation of 6-phosphogluconate to ribulose 5-phosphate and CO(2), with concomitant reduction of NADP to NADPH.</text>
</comment>
<feature type="binding site" description="in other chain" evidence="13">
    <location>
        <position position="215"/>
    </location>
    <ligand>
        <name>substrate</name>
        <note>ligand shared between dimeric partners</note>
    </ligand>
</feature>
<gene>
    <name evidence="16" type="primary">gnd</name>
    <name evidence="16" type="ORF">GCM10011369_10040</name>
</gene>
<dbReference type="PROSITE" id="PS00461">
    <property type="entry name" value="6PGD"/>
    <property type="match status" value="1"/>
</dbReference>
<evidence type="ECO:0000259" key="15">
    <source>
        <dbReference type="SMART" id="SM01350"/>
    </source>
</evidence>
<dbReference type="GO" id="GO:0019521">
    <property type="term" value="P:D-gluconate metabolic process"/>
    <property type="evidence" value="ECO:0007669"/>
    <property type="project" value="UniProtKB-KW"/>
</dbReference>
<dbReference type="Pfam" id="PF03446">
    <property type="entry name" value="NAD_binding_2"/>
    <property type="match status" value="1"/>
</dbReference>
<dbReference type="InterPro" id="IPR036291">
    <property type="entry name" value="NAD(P)-bd_dom_sf"/>
</dbReference>
<dbReference type="RefSeq" id="WP_087504722.1">
    <property type="nucleotide sequence ID" value="NZ_BMDX01000003.1"/>
</dbReference>
<dbReference type="PRINTS" id="PR00076">
    <property type="entry name" value="6PGDHDRGNASE"/>
</dbReference>
<feature type="binding site" description="in other chain" evidence="13">
    <location>
        <position position="312"/>
    </location>
    <ligand>
        <name>substrate</name>
        <note>ligand shared between dimeric partners</note>
    </ligand>
</feature>
<feature type="binding site" description="in other chain" evidence="13">
    <location>
        <position position="110"/>
    </location>
    <ligand>
        <name>substrate</name>
        <note>ligand shared between dimeric partners</note>
    </ligand>
</feature>
<dbReference type="SUPFAM" id="SSF48179">
    <property type="entry name" value="6-phosphogluconate dehydrogenase C-terminal domain-like"/>
    <property type="match status" value="1"/>
</dbReference>
<sequence>MTQQCDIGFIGLGVMGKNLVMNLADHGYTIAAFDLDQDKIEGVLKQDELERGDKAPRIVGCHTLEELLAHSAQPHLIILSVPAGKPVDIVCENLMKAGLKTDAVVVDTGNTLWTDTVERTAKYEGQFTLFSTAVSGGEVGARFGPALMPSGDAEQWQRLAPVWEAIAAKVDAKTGKPLESFVPGQPVTEGEPCAAYIGPAGAGHYVKMVHNGIEYADMQQICEAYQVMRDVAGMSCDEIGDVFAEWNQGPLNSYLIEISADILKQKDPATGKPVVDVIQDTAGQKGTGLWTAISSLEVGSPNPSIAQSVFARALSSMKQERVAASKVLKGPQPEALNEEQKAQLIAQLHDALYCSKLCVYAQGFHLMKLAGEQQGWDLDFASIAKIFRAGCIIRAIFLQSITEAFERNGELANLLVDPFFVEQIEERQTNWRKSIANAIINGIPTPVFSASLAYYDTYRNAVVPANLLQAQRDFFGAHTFERVDQPAGEFYHIEWSQPERQQVRVK</sequence>
<keyword evidence="8 14" id="KW-0311">Gluconate utilization</keyword>
<dbReference type="NCBIfam" id="NF006765">
    <property type="entry name" value="PRK09287.1"/>
    <property type="match status" value="1"/>
</dbReference>
<feature type="active site" description="Proton acceptor" evidence="12">
    <location>
        <position position="207"/>
    </location>
</feature>
<evidence type="ECO:0000256" key="10">
    <source>
        <dbReference type="ARBA" id="ARBA00048640"/>
    </source>
</evidence>
<dbReference type="Gene3D" id="3.40.50.720">
    <property type="entry name" value="NAD(P)-binding Rossmann-like Domain"/>
    <property type="match status" value="1"/>
</dbReference>
<comment type="catalytic activity">
    <reaction evidence="10 11 14">
        <text>6-phospho-D-gluconate + NADP(+) = D-ribulose 5-phosphate + CO2 + NADPH</text>
        <dbReference type="Rhea" id="RHEA:10116"/>
        <dbReference type="ChEBI" id="CHEBI:16526"/>
        <dbReference type="ChEBI" id="CHEBI:57783"/>
        <dbReference type="ChEBI" id="CHEBI:58121"/>
        <dbReference type="ChEBI" id="CHEBI:58349"/>
        <dbReference type="ChEBI" id="CHEBI:58759"/>
        <dbReference type="EC" id="1.1.1.44"/>
    </reaction>
</comment>
<keyword evidence="9 11" id="KW-0570">Pentose shunt</keyword>
<comment type="subunit">
    <text evidence="4 11">Homodimer.</text>
</comment>
<evidence type="ECO:0000256" key="12">
    <source>
        <dbReference type="PIRSR" id="PIRSR000109-1"/>
    </source>
</evidence>
<evidence type="ECO:0000256" key="7">
    <source>
        <dbReference type="ARBA" id="ARBA00023002"/>
    </source>
</evidence>
<dbReference type="OrthoDB" id="9804542at2"/>
<feature type="domain" description="6-phosphogluconate dehydrogenase C-terminal" evidence="15">
    <location>
        <begin position="203"/>
        <end position="496"/>
    </location>
</feature>
<dbReference type="EMBL" id="BMDX01000003">
    <property type="protein sequence ID" value="GGA70355.1"/>
    <property type="molecule type" value="Genomic_DNA"/>
</dbReference>
<dbReference type="Pfam" id="PF00393">
    <property type="entry name" value="6PGD"/>
    <property type="match status" value="1"/>
</dbReference>
<evidence type="ECO:0000313" key="17">
    <source>
        <dbReference type="Proteomes" id="UP000619743"/>
    </source>
</evidence>
<dbReference type="NCBIfam" id="TIGR00873">
    <property type="entry name" value="gnd"/>
    <property type="match status" value="1"/>
</dbReference>
<dbReference type="GO" id="GO:0004616">
    <property type="term" value="F:phosphogluconate dehydrogenase (decarboxylating) activity"/>
    <property type="evidence" value="ECO:0007669"/>
    <property type="project" value="UniProtKB-EC"/>
</dbReference>
<comment type="caution">
    <text evidence="16">The sequence shown here is derived from an EMBL/GenBank/DDBJ whole genome shotgun (WGS) entry which is preliminary data.</text>
</comment>
<dbReference type="FunFam" id="1.10.1040.10:FF:000002">
    <property type="entry name" value="6-phosphogluconate dehydrogenase, decarboxylating"/>
    <property type="match status" value="1"/>
</dbReference>
<reference evidence="17" key="1">
    <citation type="journal article" date="2019" name="Int. J. Syst. Evol. Microbiol.">
        <title>The Global Catalogue of Microorganisms (GCM) 10K type strain sequencing project: providing services to taxonomists for standard genome sequencing and annotation.</title>
        <authorList>
            <consortium name="The Broad Institute Genomics Platform"/>
            <consortium name="The Broad Institute Genome Sequencing Center for Infectious Disease"/>
            <person name="Wu L."/>
            <person name="Ma J."/>
        </authorList>
    </citation>
    <scope>NUCLEOTIDE SEQUENCE [LARGE SCALE GENOMIC DNA]</scope>
    <source>
        <strain evidence="17">CGMCC 1.10130</strain>
    </source>
</reference>
<feature type="binding site" description="in other chain" evidence="13">
    <location>
        <position position="285"/>
    </location>
    <ligand>
        <name>substrate</name>
        <note>ligand shared between dimeric partners</note>
    </ligand>
</feature>
<evidence type="ECO:0000256" key="14">
    <source>
        <dbReference type="RuleBase" id="RU000485"/>
    </source>
</evidence>
<dbReference type="Gene3D" id="1.20.5.320">
    <property type="entry name" value="6-Phosphogluconate Dehydrogenase, domain 3"/>
    <property type="match status" value="1"/>
</dbReference>
<evidence type="ECO:0000256" key="4">
    <source>
        <dbReference type="ARBA" id="ARBA00011738"/>
    </source>
</evidence>
<feature type="binding site" evidence="13">
    <location>
        <position position="478"/>
    </location>
    <ligand>
        <name>substrate</name>
        <note>ligand shared between dimeric partners</note>
    </ligand>
</feature>
<dbReference type="EC" id="1.1.1.44" evidence="5 11"/>
<comment type="pathway">
    <text evidence="2 11 14">Carbohydrate degradation; pentose phosphate pathway; D-ribulose 5-phosphate from D-glucose 6-phosphate (oxidative stage): step 3/3.</text>
</comment>
<proteinExistence type="inferred from homology"/>
<dbReference type="PIRSF" id="PIRSF000109">
    <property type="entry name" value="6PGD"/>
    <property type="match status" value="1"/>
</dbReference>
<dbReference type="InterPro" id="IPR006113">
    <property type="entry name" value="6PGDH_Gnd/GntZ"/>
</dbReference>
<dbReference type="Gene3D" id="1.10.1040.10">
    <property type="entry name" value="N-(1-d-carboxylethyl)-l-norvaline Dehydrogenase, domain 2"/>
    <property type="match status" value="1"/>
</dbReference>
<feature type="active site" description="Proton donor" evidence="12">
    <location>
        <position position="214"/>
    </location>
</feature>
<name>A0A8J2U3L7_9GAMM</name>
<dbReference type="GO" id="GO:0050661">
    <property type="term" value="F:NADP binding"/>
    <property type="evidence" value="ECO:0007669"/>
    <property type="project" value="InterPro"/>
</dbReference>
<feature type="binding site" description="in other chain" evidence="13">
    <location>
        <begin position="210"/>
        <end position="211"/>
    </location>
    <ligand>
        <name>substrate</name>
        <note>ligand shared between dimeric partners</note>
    </ligand>
</feature>